<dbReference type="InterPro" id="IPR036291">
    <property type="entry name" value="NAD(P)-bd_dom_sf"/>
</dbReference>
<evidence type="ECO:0000313" key="4">
    <source>
        <dbReference type="Proteomes" id="UP000014411"/>
    </source>
</evidence>
<dbReference type="Gene3D" id="3.40.50.720">
    <property type="entry name" value="NAD(P)-binding Rossmann-like Domain"/>
    <property type="match status" value="1"/>
</dbReference>
<proteinExistence type="predicted"/>
<feature type="domain" description="GFO/IDH/MocA-like oxidoreductase" evidence="2">
    <location>
        <begin position="158"/>
        <end position="264"/>
    </location>
</feature>
<geneLocation type="plasmid" evidence="3">
    <name>pRg502b</name>
</geneLocation>
<evidence type="ECO:0000259" key="1">
    <source>
        <dbReference type="Pfam" id="PF01408"/>
    </source>
</evidence>
<feature type="domain" description="Gfo/Idh/MocA-like oxidoreductase N-terminal" evidence="1">
    <location>
        <begin position="29"/>
        <end position="140"/>
    </location>
</feature>
<dbReference type="PANTHER" id="PTHR43249:SF1">
    <property type="entry name" value="D-GLUCOSIDE 3-DEHYDROGENASE"/>
    <property type="match status" value="1"/>
</dbReference>
<dbReference type="Pfam" id="PF01408">
    <property type="entry name" value="GFO_IDH_MocA"/>
    <property type="match status" value="1"/>
</dbReference>
<organism evidence="3 4">
    <name type="scientific">Rhizobium grahamii CCGE 502</name>
    <dbReference type="NCBI Taxonomy" id="990285"/>
    <lineage>
        <taxon>Bacteria</taxon>
        <taxon>Pseudomonadati</taxon>
        <taxon>Pseudomonadota</taxon>
        <taxon>Alphaproteobacteria</taxon>
        <taxon>Hyphomicrobiales</taxon>
        <taxon>Rhizobiaceae</taxon>
        <taxon>Rhizobium/Agrobacterium group</taxon>
        <taxon>Rhizobium</taxon>
    </lineage>
</organism>
<dbReference type="PANTHER" id="PTHR43249">
    <property type="entry name" value="UDP-N-ACETYL-2-AMINO-2-DEOXY-D-GLUCURONATE OXIDASE"/>
    <property type="match status" value="1"/>
</dbReference>
<dbReference type="SUPFAM" id="SSF51735">
    <property type="entry name" value="NAD(P)-binding Rossmann-fold domains"/>
    <property type="match status" value="1"/>
</dbReference>
<dbReference type="InterPro" id="IPR052515">
    <property type="entry name" value="Gfo/Idh/MocA_Oxidoreductase"/>
</dbReference>
<sequence length="389" mass="43713">MKSAACRWKLNQRQRAWVIAEEANMPKKFRVGVIGAGIASRHLTGFAWNRELYEVAVLCSLDEDRGRQLCEEFGIPEYTQDAETMIARSDLDIIDICTPPSSHFELCRKAIEAGKHVICEKPLFGSIAEVDEMARIVARAEGPKLMPIFQYRYGSGLQKLKMLIDLGLTGTPFLTTIETHWWRGPDYYAVPWRGKWVTELGGGLLGHAIHAHDMLNYVHGACAEIFSYGATLVNPIEVEDTAALSVKMKNGSLATLSMTLGSRKEISRLRFCFADLVVESILEPYTMGRDPWSFIAGTEEHQKRVDEALAGYVIKEDGYTRQFELFHHALLTHGDPPVTLEDARNSLELVTAAYHSQRTGQPTKLPILSDHPLYHSWLPEEERRLTAGA</sequence>
<dbReference type="Pfam" id="PF22725">
    <property type="entry name" value="GFO_IDH_MocA_C3"/>
    <property type="match status" value="1"/>
</dbReference>
<comment type="caution">
    <text evidence="3">The sequence shown here is derived from an EMBL/GenBank/DDBJ whole genome shotgun (WGS) entry which is preliminary data.</text>
</comment>
<dbReference type="AlphaFoldDB" id="S3HML2"/>
<dbReference type="GO" id="GO:0000166">
    <property type="term" value="F:nucleotide binding"/>
    <property type="evidence" value="ECO:0007669"/>
    <property type="project" value="InterPro"/>
</dbReference>
<dbReference type="Proteomes" id="UP000014411">
    <property type="component" value="Unassembled WGS sequence"/>
</dbReference>
<dbReference type="HOGENOM" id="CLU_023194_1_0_5"/>
<dbReference type="EMBL" id="AEYE02000035">
    <property type="protein sequence ID" value="EPE94626.1"/>
    <property type="molecule type" value="Genomic_DNA"/>
</dbReference>
<accession>S3HML2</accession>
<name>S3HML2_9HYPH</name>
<dbReference type="InterPro" id="IPR000683">
    <property type="entry name" value="Gfo/Idh/MocA-like_OxRdtase_N"/>
</dbReference>
<keyword evidence="3" id="KW-0614">Plasmid</keyword>
<dbReference type="InterPro" id="IPR055170">
    <property type="entry name" value="GFO_IDH_MocA-like_dom"/>
</dbReference>
<evidence type="ECO:0000313" key="3">
    <source>
        <dbReference type="EMBL" id="EPE94626.1"/>
    </source>
</evidence>
<protein>
    <submittedName>
        <fullName evidence="3">Oxidoreductase domain-containing protein</fullName>
    </submittedName>
</protein>
<dbReference type="Gene3D" id="3.30.360.10">
    <property type="entry name" value="Dihydrodipicolinate Reductase, domain 2"/>
    <property type="match status" value="1"/>
</dbReference>
<gene>
    <name evidence="3" type="ORF">RGCCGE502_28998</name>
</gene>
<keyword evidence="4" id="KW-1185">Reference proteome</keyword>
<reference evidence="3 4" key="1">
    <citation type="journal article" date="2012" name="J. Bacteriol.">
        <title>Genome sequence of Rhizobium grahamii CCGE502, a broad-host-range symbiont with low nodulation competitiveness in Phaseolus vulgaris.</title>
        <authorList>
            <person name="Althabegoiti M.J."/>
            <person name="Lozano L."/>
            <person name="Torres-Tejerizo G."/>
            <person name="Ormeno-Orrillo E."/>
            <person name="Rogel M.A."/>
            <person name="Gonzalez V."/>
            <person name="Martinez-Romero E."/>
        </authorList>
    </citation>
    <scope>NUCLEOTIDE SEQUENCE [LARGE SCALE GENOMIC DNA]</scope>
    <source>
        <strain evidence="3 4">CCGE 502</strain>
        <plasmid evidence="3">pRg502b</plasmid>
    </source>
</reference>
<evidence type="ECO:0000259" key="2">
    <source>
        <dbReference type="Pfam" id="PF22725"/>
    </source>
</evidence>